<dbReference type="AlphaFoldDB" id="A0A1W1BZ60"/>
<keyword evidence="1" id="KW-0472">Membrane</keyword>
<sequence length="38" mass="4048">MPKLSISSCVTFVGMTKSVLLISVVILESSDLKMYGIG</sequence>
<name>A0A1W1BZ60_9ZZZZ</name>
<feature type="transmembrane region" description="Helical" evidence="1">
    <location>
        <begin position="6"/>
        <end position="27"/>
    </location>
</feature>
<gene>
    <name evidence="2" type="ORF">MNB_SV-6-1777</name>
</gene>
<evidence type="ECO:0000256" key="1">
    <source>
        <dbReference type="SAM" id="Phobius"/>
    </source>
</evidence>
<dbReference type="EMBL" id="FPHC01000048">
    <property type="protein sequence ID" value="SFV58775.1"/>
    <property type="molecule type" value="Genomic_DNA"/>
</dbReference>
<organism evidence="2">
    <name type="scientific">hydrothermal vent metagenome</name>
    <dbReference type="NCBI Taxonomy" id="652676"/>
    <lineage>
        <taxon>unclassified sequences</taxon>
        <taxon>metagenomes</taxon>
        <taxon>ecological metagenomes</taxon>
    </lineage>
</organism>
<proteinExistence type="predicted"/>
<keyword evidence="1" id="KW-0812">Transmembrane</keyword>
<evidence type="ECO:0000313" key="2">
    <source>
        <dbReference type="EMBL" id="SFV58775.1"/>
    </source>
</evidence>
<accession>A0A1W1BZ60</accession>
<protein>
    <submittedName>
        <fullName evidence="2">Uncharacterized protein</fullName>
    </submittedName>
</protein>
<reference evidence="2" key="1">
    <citation type="submission" date="2016-10" db="EMBL/GenBank/DDBJ databases">
        <authorList>
            <person name="de Groot N.N."/>
        </authorList>
    </citation>
    <scope>NUCLEOTIDE SEQUENCE</scope>
</reference>
<keyword evidence="1" id="KW-1133">Transmembrane helix</keyword>